<gene>
    <name evidence="9" type="ORF">AQZ52_08730</name>
</gene>
<dbReference type="InterPro" id="IPR009056">
    <property type="entry name" value="Cyt_c-like_dom"/>
</dbReference>
<dbReference type="PANTHER" id="PTHR11961">
    <property type="entry name" value="CYTOCHROME C"/>
    <property type="match status" value="1"/>
</dbReference>
<dbReference type="InterPro" id="IPR036909">
    <property type="entry name" value="Cyt_c-like_dom_sf"/>
</dbReference>
<dbReference type="InterPro" id="IPR002327">
    <property type="entry name" value="Cyt_c_1A/1B"/>
</dbReference>
<keyword evidence="7" id="KW-0732">Signal</keyword>
<evidence type="ECO:0000256" key="4">
    <source>
        <dbReference type="ARBA" id="ARBA00022982"/>
    </source>
</evidence>
<dbReference type="AlphaFoldDB" id="A0A117UVM3"/>
<organism evidence="9 10">
    <name type="scientific">Novosphingobium fuchskuhlense</name>
    <dbReference type="NCBI Taxonomy" id="1117702"/>
    <lineage>
        <taxon>Bacteria</taxon>
        <taxon>Pseudomonadati</taxon>
        <taxon>Pseudomonadota</taxon>
        <taxon>Alphaproteobacteria</taxon>
        <taxon>Sphingomonadales</taxon>
        <taxon>Sphingomonadaceae</taxon>
        <taxon>Novosphingobium</taxon>
    </lineage>
</organism>
<dbReference type="SUPFAM" id="SSF46626">
    <property type="entry name" value="Cytochrome c"/>
    <property type="match status" value="1"/>
</dbReference>
<dbReference type="Pfam" id="PF00034">
    <property type="entry name" value="Cytochrom_C"/>
    <property type="match status" value="1"/>
</dbReference>
<evidence type="ECO:0000256" key="7">
    <source>
        <dbReference type="SAM" id="SignalP"/>
    </source>
</evidence>
<keyword evidence="1" id="KW-0813">Transport</keyword>
<evidence type="ECO:0000256" key="1">
    <source>
        <dbReference type="ARBA" id="ARBA00022448"/>
    </source>
</evidence>
<sequence length="172" mass="17480">MSNLRGYLGLIALSAALAACGGKKEEAAAPAEAPAAAAPAAAPAADAGAATTKVAADNTDTLDGTKFADMKGDAKHGEAVFTQCKTCHVIDAGVNRIGPSLHGIIGRKSGQIAGFSYSTANKESGITWTPAKLYQYLEKPARVVPGTKMAFAGLAKGQDRADVIAYLTEATK</sequence>
<dbReference type="GO" id="GO:0009055">
    <property type="term" value="F:electron transfer activity"/>
    <property type="evidence" value="ECO:0007669"/>
    <property type="project" value="InterPro"/>
</dbReference>
<accession>A0A117UVM3</accession>
<dbReference type="GO" id="GO:0046872">
    <property type="term" value="F:metal ion binding"/>
    <property type="evidence" value="ECO:0007669"/>
    <property type="project" value="UniProtKB-KW"/>
</dbReference>
<dbReference type="Gene3D" id="1.10.760.10">
    <property type="entry name" value="Cytochrome c-like domain"/>
    <property type="match status" value="1"/>
</dbReference>
<protein>
    <submittedName>
        <fullName evidence="9">Cytochrome C</fullName>
    </submittedName>
</protein>
<keyword evidence="4" id="KW-0249">Electron transport</keyword>
<evidence type="ECO:0000256" key="2">
    <source>
        <dbReference type="ARBA" id="ARBA00022617"/>
    </source>
</evidence>
<dbReference type="STRING" id="1117702.AQZ52_08730"/>
<dbReference type="PRINTS" id="PR00604">
    <property type="entry name" value="CYTCHRMECIAB"/>
</dbReference>
<evidence type="ECO:0000256" key="6">
    <source>
        <dbReference type="PROSITE-ProRule" id="PRU00433"/>
    </source>
</evidence>
<evidence type="ECO:0000256" key="3">
    <source>
        <dbReference type="ARBA" id="ARBA00022723"/>
    </source>
</evidence>
<feature type="signal peptide" evidence="7">
    <location>
        <begin position="1"/>
        <end position="18"/>
    </location>
</feature>
<keyword evidence="3 6" id="KW-0479">Metal-binding</keyword>
<keyword evidence="10" id="KW-1185">Reference proteome</keyword>
<dbReference type="Proteomes" id="UP000058012">
    <property type="component" value="Unassembled WGS sequence"/>
</dbReference>
<dbReference type="OrthoDB" id="9805828at2"/>
<keyword evidence="2 6" id="KW-0349">Heme</keyword>
<dbReference type="PROSITE" id="PS51007">
    <property type="entry name" value="CYTC"/>
    <property type="match status" value="1"/>
</dbReference>
<dbReference type="FunFam" id="1.10.760.10:FF:000001">
    <property type="entry name" value="Cytochrome c iso-1"/>
    <property type="match status" value="1"/>
</dbReference>
<dbReference type="PROSITE" id="PS51257">
    <property type="entry name" value="PROKAR_LIPOPROTEIN"/>
    <property type="match status" value="1"/>
</dbReference>
<feature type="domain" description="Cytochrome c" evidence="8">
    <location>
        <begin position="72"/>
        <end position="171"/>
    </location>
</feature>
<evidence type="ECO:0000313" key="9">
    <source>
        <dbReference type="EMBL" id="KUR71686.1"/>
    </source>
</evidence>
<evidence type="ECO:0000259" key="8">
    <source>
        <dbReference type="PROSITE" id="PS51007"/>
    </source>
</evidence>
<feature type="chain" id="PRO_5007157015" evidence="7">
    <location>
        <begin position="19"/>
        <end position="172"/>
    </location>
</feature>
<evidence type="ECO:0000313" key="10">
    <source>
        <dbReference type="Proteomes" id="UP000058012"/>
    </source>
</evidence>
<evidence type="ECO:0000256" key="5">
    <source>
        <dbReference type="ARBA" id="ARBA00023004"/>
    </source>
</evidence>
<name>A0A117UVM3_9SPHN</name>
<dbReference type="GO" id="GO:0020037">
    <property type="term" value="F:heme binding"/>
    <property type="evidence" value="ECO:0007669"/>
    <property type="project" value="InterPro"/>
</dbReference>
<reference evidence="9 10" key="1">
    <citation type="submission" date="2015-10" db="EMBL/GenBank/DDBJ databases">
        <title>Draft genome sequence of Novosphingobium fuchskuhlense DSM 25065 isolated from a surface water sample of the southwest basin of Lake Grosse Fuchskuhle.</title>
        <authorList>
            <person name="Ruckert C."/>
            <person name="Winkler A."/>
            <person name="Glaeser J."/>
            <person name="Grossart H.-P."/>
            <person name="Kalinowski J."/>
            <person name="Glaeser S."/>
        </authorList>
    </citation>
    <scope>NUCLEOTIDE SEQUENCE [LARGE SCALE GENOMIC DNA]</scope>
    <source>
        <strain evidence="9 10">FNE08-7</strain>
    </source>
</reference>
<keyword evidence="5 6" id="KW-0408">Iron</keyword>
<comment type="caution">
    <text evidence="9">The sequence shown here is derived from an EMBL/GenBank/DDBJ whole genome shotgun (WGS) entry which is preliminary data.</text>
</comment>
<proteinExistence type="predicted"/>
<dbReference type="RefSeq" id="WP_067908565.1">
    <property type="nucleotide sequence ID" value="NZ_KQ954244.1"/>
</dbReference>
<dbReference type="EMBL" id="LLZS01000006">
    <property type="protein sequence ID" value="KUR71686.1"/>
    <property type="molecule type" value="Genomic_DNA"/>
</dbReference>